<feature type="binding site" evidence="17">
    <location>
        <position position="437"/>
    </location>
    <ligand>
        <name>Mg(2+)</name>
        <dbReference type="ChEBI" id="CHEBI:18420"/>
        <label>1</label>
    </ligand>
</feature>
<dbReference type="EC" id="2.7.10.2" evidence="14"/>
<dbReference type="InterPro" id="IPR017164">
    <property type="entry name" value="Wee1-like_protein_kinase"/>
</dbReference>
<dbReference type="GO" id="GO:0005524">
    <property type="term" value="F:ATP binding"/>
    <property type="evidence" value="ECO:0007669"/>
    <property type="project" value="UniProtKB-UniRule"/>
</dbReference>
<evidence type="ECO:0000256" key="2">
    <source>
        <dbReference type="ARBA" id="ARBA00022679"/>
    </source>
</evidence>
<dbReference type="Pfam" id="PF00069">
    <property type="entry name" value="Pkinase"/>
    <property type="match status" value="1"/>
</dbReference>
<dbReference type="GO" id="GO:0045786">
    <property type="term" value="P:negative regulation of cell cycle"/>
    <property type="evidence" value="ECO:0007669"/>
    <property type="project" value="UniProtKB-ARBA"/>
</dbReference>
<evidence type="ECO:0000256" key="14">
    <source>
        <dbReference type="PIRNR" id="PIRNR037281"/>
    </source>
</evidence>
<evidence type="ECO:0000256" key="16">
    <source>
        <dbReference type="PIRSR" id="PIRSR037281-2"/>
    </source>
</evidence>
<dbReference type="FunFam" id="1.10.510.10:FF:000217">
    <property type="entry name" value="Wee1-like protein kinase"/>
    <property type="match status" value="1"/>
</dbReference>
<comment type="similarity">
    <text evidence="12">Belongs to the protein kinase superfamily. Ser/Thr protein kinase family. GCN2 subfamily.</text>
</comment>
<keyword evidence="2 14" id="KW-0808">Transferase</keyword>
<dbReference type="Proteomes" id="UP000515159">
    <property type="component" value="Chromosome 9"/>
</dbReference>
<evidence type="ECO:0000256" key="15">
    <source>
        <dbReference type="PIRSR" id="PIRSR037281-1"/>
    </source>
</evidence>
<comment type="catalytic activity">
    <reaction evidence="13 14">
        <text>L-tyrosyl-[protein] + ATP = O-phospho-L-tyrosyl-[protein] + ADP + H(+)</text>
        <dbReference type="Rhea" id="RHEA:10596"/>
        <dbReference type="Rhea" id="RHEA-COMP:10136"/>
        <dbReference type="Rhea" id="RHEA-COMP:20101"/>
        <dbReference type="ChEBI" id="CHEBI:15378"/>
        <dbReference type="ChEBI" id="CHEBI:30616"/>
        <dbReference type="ChEBI" id="CHEBI:46858"/>
        <dbReference type="ChEBI" id="CHEBI:61978"/>
        <dbReference type="ChEBI" id="CHEBI:456216"/>
        <dbReference type="EC" id="2.7.10.2"/>
    </reaction>
</comment>
<keyword evidence="10 14" id="KW-0539">Nucleus</keyword>
<sequence>MIRSSCYLRLNQLLSKQMFKFVAPASEGCQEDDLEGGLVATNWSSAAMSSDLDCSTDEVAQKLDFSASEDEDAIALKGCDTVDNVFNCSSPSRNLTWRNSTQCIPVTPQRHPGSFSPVNEDRWGLSPQLESPPFEISKHGAGKECPGTPLHYTTWRKLQLCDTPYTPKSLLSKATHSSSRTRFAYRGSRLLRATARSSPGRYDPAQALVVNINPFTPESYQWMNLQLAGKRKAAEESLSRRAADVIENEILLPCKRFSLQESNMVSRYKTEFLELEKIGSGEFGSVYKCVKRLDGCLYAIKHSKRPLAGSTDEQLALREVYAHAVLGHHPHVVRYYSAWAEDDHMIIQNEYCSGGSLQDVVLERAKTKQFFSEMELKEILLQVSMGLKYIHSSGLVHMDIKPSNVFICQKLTEGSVSQNESDSEEDISSKVVYKIGDLGHVTSISNPQVEEGDSRFLANEVLQEDFCHLPKADIFALGLTIVLAAGADPLPYNDERWHSIRRGNLPAIPQKISDAFYDLLKQMVHPDPIMRPPATALVKHPILRRSMGKAAQLQKQLTVEKFKTAMLERELKAARLAQNFGKEDATSRYSLPLMKSEVIPRQRSNKHLVGGKNARSLSFTCGGC</sequence>
<gene>
    <name evidence="21" type="primary">WEE2</name>
</gene>
<dbReference type="FunFam" id="3.30.200.20:FF:000115">
    <property type="entry name" value="Wee1-like kinase 2"/>
    <property type="match status" value="1"/>
</dbReference>
<dbReference type="PROSITE" id="PS00108">
    <property type="entry name" value="PROTEIN_KINASE_ST"/>
    <property type="match status" value="1"/>
</dbReference>
<dbReference type="InterPro" id="IPR050339">
    <property type="entry name" value="CC_SR_Kinase"/>
</dbReference>
<evidence type="ECO:0000313" key="20">
    <source>
        <dbReference type="Proteomes" id="UP000515159"/>
    </source>
</evidence>
<dbReference type="GO" id="GO:0000278">
    <property type="term" value="P:mitotic cell cycle"/>
    <property type="evidence" value="ECO:0007669"/>
    <property type="project" value="InterPro"/>
</dbReference>
<dbReference type="PROSITE" id="PS00107">
    <property type="entry name" value="PROTEIN_KINASE_ATP"/>
    <property type="match status" value="1"/>
</dbReference>
<dbReference type="PANTHER" id="PTHR11042">
    <property type="entry name" value="EUKARYOTIC TRANSLATION INITIATION FACTOR 2-ALPHA KINASE EIF2-ALPHA KINASE -RELATED"/>
    <property type="match status" value="1"/>
</dbReference>
<evidence type="ECO:0000259" key="19">
    <source>
        <dbReference type="PROSITE" id="PS50011"/>
    </source>
</evidence>
<evidence type="ECO:0000256" key="7">
    <source>
        <dbReference type="ARBA" id="ARBA00022842"/>
    </source>
</evidence>
<evidence type="ECO:0000256" key="13">
    <source>
        <dbReference type="ARBA" id="ARBA00051245"/>
    </source>
</evidence>
<dbReference type="GO" id="GO:0060631">
    <property type="term" value="P:regulation of meiosis I"/>
    <property type="evidence" value="ECO:0007669"/>
    <property type="project" value="TreeGrafter"/>
</dbReference>
<dbReference type="InterPro" id="IPR008271">
    <property type="entry name" value="Ser/Thr_kinase_AS"/>
</dbReference>
<dbReference type="GO" id="GO:0005634">
    <property type="term" value="C:nucleus"/>
    <property type="evidence" value="ECO:0007669"/>
    <property type="project" value="UniProtKB-SubCell"/>
</dbReference>
<dbReference type="RefSeq" id="XP_033815592.1">
    <property type="nucleotide sequence ID" value="XM_033959701.1"/>
</dbReference>
<feature type="domain" description="Protein kinase" evidence="19">
    <location>
        <begin position="272"/>
        <end position="543"/>
    </location>
</feature>
<dbReference type="GO" id="GO:0005737">
    <property type="term" value="C:cytoplasm"/>
    <property type="evidence" value="ECO:0007669"/>
    <property type="project" value="TreeGrafter"/>
</dbReference>
<evidence type="ECO:0000256" key="5">
    <source>
        <dbReference type="ARBA" id="ARBA00022777"/>
    </source>
</evidence>
<organism evidence="20 21">
    <name type="scientific">Geotrypetes seraphini</name>
    <name type="common">Gaboon caecilian</name>
    <name type="synonym">Caecilia seraphini</name>
    <dbReference type="NCBI Taxonomy" id="260995"/>
    <lineage>
        <taxon>Eukaryota</taxon>
        <taxon>Metazoa</taxon>
        <taxon>Chordata</taxon>
        <taxon>Craniata</taxon>
        <taxon>Vertebrata</taxon>
        <taxon>Euteleostomi</taxon>
        <taxon>Amphibia</taxon>
        <taxon>Gymnophiona</taxon>
        <taxon>Geotrypetes</taxon>
    </lineage>
</organism>
<evidence type="ECO:0000256" key="9">
    <source>
        <dbReference type="ARBA" id="ARBA00023137"/>
    </source>
</evidence>
<feature type="binding site" evidence="16 18">
    <location>
        <position position="301"/>
    </location>
    <ligand>
        <name>ATP</name>
        <dbReference type="ChEBI" id="CHEBI:30616"/>
    </ligand>
</feature>
<feature type="binding site" evidence="17">
    <location>
        <position position="404"/>
    </location>
    <ligand>
        <name>Mg(2+)</name>
        <dbReference type="ChEBI" id="CHEBI:18420"/>
        <label>1</label>
    </ligand>
</feature>
<dbReference type="AlphaFoldDB" id="A0A6P8SBM0"/>
<dbReference type="SMART" id="SM00220">
    <property type="entry name" value="S_TKc"/>
    <property type="match status" value="1"/>
</dbReference>
<evidence type="ECO:0000256" key="12">
    <source>
        <dbReference type="ARBA" id="ARBA00037982"/>
    </source>
</evidence>
<keyword evidence="9 14" id="KW-0829">Tyrosine-protein kinase</keyword>
<evidence type="ECO:0000256" key="6">
    <source>
        <dbReference type="ARBA" id="ARBA00022840"/>
    </source>
</evidence>
<dbReference type="Gene3D" id="3.30.200.20">
    <property type="entry name" value="Phosphorylase Kinase, domain 1"/>
    <property type="match status" value="1"/>
</dbReference>
<keyword evidence="7 17" id="KW-0460">Magnesium</keyword>
<dbReference type="InterPro" id="IPR017441">
    <property type="entry name" value="Protein_kinase_ATP_BS"/>
</dbReference>
<reference evidence="21" key="1">
    <citation type="submission" date="2025-08" db="UniProtKB">
        <authorList>
            <consortium name="RefSeq"/>
        </authorList>
    </citation>
    <scope>IDENTIFICATION</scope>
</reference>
<dbReference type="PROSITE" id="PS50011">
    <property type="entry name" value="PROTEIN_KINASE_DOM"/>
    <property type="match status" value="1"/>
</dbReference>
<dbReference type="InterPro" id="IPR011009">
    <property type="entry name" value="Kinase-like_dom_sf"/>
</dbReference>
<evidence type="ECO:0000256" key="3">
    <source>
        <dbReference type="ARBA" id="ARBA00022723"/>
    </source>
</evidence>
<comment type="cofactor">
    <cofactor evidence="17">
        <name>Mg(2+)</name>
        <dbReference type="ChEBI" id="CHEBI:18420"/>
    </cofactor>
    <text evidence="17">Binds 2 magnesium ions per subunit.</text>
</comment>
<feature type="binding site" evidence="16">
    <location>
        <begin position="278"/>
        <end position="286"/>
    </location>
    <ligand>
        <name>ATP</name>
        <dbReference type="ChEBI" id="CHEBI:30616"/>
    </ligand>
</feature>
<keyword evidence="11" id="KW-0469">Meiosis</keyword>
<evidence type="ECO:0000256" key="18">
    <source>
        <dbReference type="PROSITE-ProRule" id="PRU10141"/>
    </source>
</evidence>
<dbReference type="CTD" id="494551"/>
<evidence type="ECO:0000313" key="21">
    <source>
        <dbReference type="RefSeq" id="XP_033815592.1"/>
    </source>
</evidence>
<evidence type="ECO:0000256" key="8">
    <source>
        <dbReference type="ARBA" id="ARBA00023054"/>
    </source>
</evidence>
<proteinExistence type="inferred from homology"/>
<accession>A0A6P8SBM0</accession>
<evidence type="ECO:0000256" key="11">
    <source>
        <dbReference type="ARBA" id="ARBA00023254"/>
    </source>
</evidence>
<dbReference type="PANTHER" id="PTHR11042:SF75">
    <property type="entry name" value="WEE1-LIKE PROTEIN KINASE 2"/>
    <property type="match status" value="1"/>
</dbReference>
<comment type="similarity">
    <text evidence="14">Belongs to the protein kinase superfamily. Ser/Thr protein kinase family. WEE1 subfamily.</text>
</comment>
<dbReference type="OrthoDB" id="5337378at2759"/>
<dbReference type="KEGG" id="gsh:117367265"/>
<evidence type="ECO:0000256" key="4">
    <source>
        <dbReference type="ARBA" id="ARBA00022741"/>
    </source>
</evidence>
<dbReference type="GeneID" id="117367265"/>
<comment type="subcellular location">
    <subcellularLocation>
        <location evidence="1 14">Nucleus</location>
    </subcellularLocation>
</comment>
<evidence type="ECO:0000256" key="10">
    <source>
        <dbReference type="ARBA" id="ARBA00023242"/>
    </source>
</evidence>
<feature type="active site" description="Proton acceptor" evidence="15">
    <location>
        <position position="399"/>
    </location>
</feature>
<keyword evidence="20" id="KW-1185">Reference proteome</keyword>
<dbReference type="Gene3D" id="1.10.510.10">
    <property type="entry name" value="Transferase(Phosphotransferase) domain 1"/>
    <property type="match status" value="1"/>
</dbReference>
<dbReference type="SUPFAM" id="SSF56112">
    <property type="entry name" value="Protein kinase-like (PK-like)"/>
    <property type="match status" value="1"/>
</dbReference>
<keyword evidence="5 14" id="KW-0418">Kinase</keyword>
<dbReference type="InterPro" id="IPR000719">
    <property type="entry name" value="Prot_kinase_dom"/>
</dbReference>
<keyword evidence="8" id="KW-0175">Coiled coil</keyword>
<dbReference type="GO" id="GO:0000287">
    <property type="term" value="F:magnesium ion binding"/>
    <property type="evidence" value="ECO:0007669"/>
    <property type="project" value="InterPro"/>
</dbReference>
<dbReference type="GO" id="GO:0004715">
    <property type="term" value="F:non-membrane spanning protein tyrosine kinase activity"/>
    <property type="evidence" value="ECO:0007669"/>
    <property type="project" value="UniProtKB-UniRule"/>
</dbReference>
<protein>
    <recommendedName>
        <fullName evidence="14">Wee1-like protein kinase</fullName>
        <ecNumber evidence="14">2.7.10.2</ecNumber>
    </recommendedName>
</protein>
<keyword evidence="4 14" id="KW-0547">Nucleotide-binding</keyword>
<keyword evidence="6 14" id="KW-0067">ATP-binding</keyword>
<dbReference type="InParanoid" id="A0A6P8SBM0"/>
<dbReference type="PIRSF" id="PIRSF037281">
    <property type="entry name" value="Wee1-like_protein_kinase"/>
    <property type="match status" value="1"/>
</dbReference>
<evidence type="ECO:0000256" key="1">
    <source>
        <dbReference type="ARBA" id="ARBA00004123"/>
    </source>
</evidence>
<name>A0A6P8SBM0_GEOSA</name>
<keyword evidence="3 14" id="KW-0479">Metal-binding</keyword>
<dbReference type="GO" id="GO:0051321">
    <property type="term" value="P:meiotic cell cycle"/>
    <property type="evidence" value="ECO:0007669"/>
    <property type="project" value="UniProtKB-KW"/>
</dbReference>
<evidence type="ECO:0000256" key="17">
    <source>
        <dbReference type="PIRSR" id="PIRSR037281-3"/>
    </source>
</evidence>